<name>A0A0M3I4K8_ASCLU</name>
<reference evidence="3" key="1">
    <citation type="submission" date="2017-02" db="UniProtKB">
        <authorList>
            <consortium name="WormBaseParasite"/>
        </authorList>
    </citation>
    <scope>IDENTIFICATION</scope>
</reference>
<dbReference type="Proteomes" id="UP000036681">
    <property type="component" value="Unplaced"/>
</dbReference>
<proteinExistence type="predicted"/>
<sequence length="104" mass="11624">MSSSLSFCRRPSFFFIWEMVFARLLTCPIASPKHERRRLSHPTSEVTFITASTSAENSLSIFSTLPFASWMTFSVCAFSSSLSEFTFNNLASSTEICDALLSSK</sequence>
<evidence type="ECO:0000313" key="2">
    <source>
        <dbReference type="Proteomes" id="UP000036681"/>
    </source>
</evidence>
<organism evidence="2 3">
    <name type="scientific">Ascaris lumbricoides</name>
    <name type="common">Giant roundworm</name>
    <dbReference type="NCBI Taxonomy" id="6252"/>
    <lineage>
        <taxon>Eukaryota</taxon>
        <taxon>Metazoa</taxon>
        <taxon>Ecdysozoa</taxon>
        <taxon>Nematoda</taxon>
        <taxon>Chromadorea</taxon>
        <taxon>Rhabditida</taxon>
        <taxon>Spirurina</taxon>
        <taxon>Ascaridomorpha</taxon>
        <taxon>Ascaridoidea</taxon>
        <taxon>Ascarididae</taxon>
        <taxon>Ascaris</taxon>
    </lineage>
</organism>
<feature type="chain" id="PRO_5005656613" evidence="1">
    <location>
        <begin position="23"/>
        <end position="104"/>
    </location>
</feature>
<evidence type="ECO:0000256" key="1">
    <source>
        <dbReference type="SAM" id="SignalP"/>
    </source>
</evidence>
<accession>A0A0M3I4K8</accession>
<dbReference type="AlphaFoldDB" id="A0A0M3I4K8"/>
<protein>
    <submittedName>
        <fullName evidence="3">Secreted protein</fullName>
    </submittedName>
</protein>
<dbReference type="WBParaSite" id="ALUE_0001173801-mRNA-1">
    <property type="protein sequence ID" value="ALUE_0001173801-mRNA-1"/>
    <property type="gene ID" value="ALUE_0001173801"/>
</dbReference>
<keyword evidence="2" id="KW-1185">Reference proteome</keyword>
<feature type="signal peptide" evidence="1">
    <location>
        <begin position="1"/>
        <end position="22"/>
    </location>
</feature>
<keyword evidence="1" id="KW-0732">Signal</keyword>
<evidence type="ECO:0000313" key="3">
    <source>
        <dbReference type="WBParaSite" id="ALUE_0001173801-mRNA-1"/>
    </source>
</evidence>